<dbReference type="EMBL" id="HACM01007761">
    <property type="protein sequence ID" value="CRZ08203.1"/>
    <property type="molecule type" value="Transcribed_RNA"/>
</dbReference>
<evidence type="ECO:0000256" key="1">
    <source>
        <dbReference type="SAM" id="MobiDB-lite"/>
    </source>
</evidence>
<dbReference type="AlphaFoldDB" id="A0A0H5R1U4"/>
<proteinExistence type="predicted"/>
<reference evidence="2" key="1">
    <citation type="submission" date="2015-04" db="EMBL/GenBank/DDBJ databases">
        <title>The genome sequence of the plant pathogenic Rhizarian Plasmodiophora brassicae reveals insights in its biotrophic life cycle and the origin of chitin synthesis.</title>
        <authorList>
            <person name="Schwelm A."/>
            <person name="Fogelqvist J."/>
            <person name="Knaust A."/>
            <person name="Julke S."/>
            <person name="Lilja T."/>
            <person name="Dhandapani V."/>
            <person name="Bonilla-Rosso G."/>
            <person name="Karlsson M."/>
            <person name="Shevchenko A."/>
            <person name="Choi S.R."/>
            <person name="Kim H.G."/>
            <person name="Park J.Y."/>
            <person name="Lim Y.P."/>
            <person name="Ludwig-Muller J."/>
            <person name="Dixelius C."/>
        </authorList>
    </citation>
    <scope>NUCLEOTIDE SEQUENCE</scope>
    <source>
        <tissue evidence="2">Potato root galls</tissue>
    </source>
</reference>
<name>A0A0H5R1U4_9EUKA</name>
<protein>
    <submittedName>
        <fullName evidence="2">Uncharacterized protein</fullName>
    </submittedName>
</protein>
<feature type="region of interest" description="Disordered" evidence="1">
    <location>
        <begin position="37"/>
        <end position="74"/>
    </location>
</feature>
<evidence type="ECO:0000313" key="2">
    <source>
        <dbReference type="EMBL" id="CRZ08203.1"/>
    </source>
</evidence>
<accession>A0A0H5R1U4</accession>
<organism evidence="2">
    <name type="scientific">Spongospora subterranea</name>
    <dbReference type="NCBI Taxonomy" id="70186"/>
    <lineage>
        <taxon>Eukaryota</taxon>
        <taxon>Sar</taxon>
        <taxon>Rhizaria</taxon>
        <taxon>Endomyxa</taxon>
        <taxon>Phytomyxea</taxon>
        <taxon>Plasmodiophorida</taxon>
        <taxon>Plasmodiophoridae</taxon>
        <taxon>Spongospora</taxon>
    </lineage>
</organism>
<sequence length="121" mass="13560">MRGAFILVQDKCGVFDSTSQITVCWFLDKYNCGNMDDDALLDDESPPPSDRAVIDAKPKRRRGRPSKSQVPSIDEDAEWTTAMIEVLVNQKSEHNNLFLDARNKQSLSLGWSKVTLAVNTT</sequence>